<evidence type="ECO:0000313" key="2">
    <source>
        <dbReference type="Proteomes" id="UP001303046"/>
    </source>
</evidence>
<name>A0ABR1BU35_NECAM</name>
<reference evidence="1 2" key="1">
    <citation type="submission" date="2023-08" db="EMBL/GenBank/DDBJ databases">
        <title>A Necator americanus chromosomal reference genome.</title>
        <authorList>
            <person name="Ilik V."/>
            <person name="Petrzelkova K.J."/>
            <person name="Pardy F."/>
            <person name="Fuh T."/>
            <person name="Niatou-Singa F.S."/>
            <person name="Gouil Q."/>
            <person name="Baker L."/>
            <person name="Ritchie M.E."/>
            <person name="Jex A.R."/>
            <person name="Gazzola D."/>
            <person name="Li H."/>
            <person name="Toshio Fujiwara R."/>
            <person name="Zhan B."/>
            <person name="Aroian R.V."/>
            <person name="Pafco B."/>
            <person name="Schwarz E.M."/>
        </authorList>
    </citation>
    <scope>NUCLEOTIDE SEQUENCE [LARGE SCALE GENOMIC DNA]</scope>
    <source>
        <strain evidence="1 2">Aroian</strain>
        <tissue evidence="1">Whole animal</tissue>
    </source>
</reference>
<comment type="caution">
    <text evidence="1">The sequence shown here is derived from an EMBL/GenBank/DDBJ whole genome shotgun (WGS) entry which is preliminary data.</text>
</comment>
<organism evidence="1 2">
    <name type="scientific">Necator americanus</name>
    <name type="common">Human hookworm</name>
    <dbReference type="NCBI Taxonomy" id="51031"/>
    <lineage>
        <taxon>Eukaryota</taxon>
        <taxon>Metazoa</taxon>
        <taxon>Ecdysozoa</taxon>
        <taxon>Nematoda</taxon>
        <taxon>Chromadorea</taxon>
        <taxon>Rhabditida</taxon>
        <taxon>Rhabditina</taxon>
        <taxon>Rhabditomorpha</taxon>
        <taxon>Strongyloidea</taxon>
        <taxon>Ancylostomatidae</taxon>
        <taxon>Bunostominae</taxon>
        <taxon>Necator</taxon>
    </lineage>
</organism>
<protein>
    <submittedName>
        <fullName evidence="1">Uncharacterized protein</fullName>
    </submittedName>
</protein>
<gene>
    <name evidence="1" type="primary">Necator_chrI.g2164</name>
    <name evidence="1" type="ORF">RB195_006037</name>
</gene>
<evidence type="ECO:0000313" key="1">
    <source>
        <dbReference type="EMBL" id="KAK6728745.1"/>
    </source>
</evidence>
<proteinExistence type="predicted"/>
<dbReference type="Proteomes" id="UP001303046">
    <property type="component" value="Unassembled WGS sequence"/>
</dbReference>
<sequence>MGFLESRLKTSYYQFKLAYRRVTFELHETLCSVGLQQLHVTDFLYLPLGSFVILGPALACNDCGGGAGGAGHAGQSTLFIAAAAHHIHTAATTHTHGHAAALAVFAVGFPSNDTSSRPIKRPSAASSVRFQDEKNNGLRAIFRRAVGISIQHR</sequence>
<keyword evidence="2" id="KW-1185">Reference proteome</keyword>
<dbReference type="EMBL" id="JAVFWL010000001">
    <property type="protein sequence ID" value="KAK6728745.1"/>
    <property type="molecule type" value="Genomic_DNA"/>
</dbReference>
<accession>A0ABR1BU35</accession>